<gene>
    <name evidence="1" type="ORF">P5673_021614</name>
</gene>
<evidence type="ECO:0000313" key="2">
    <source>
        <dbReference type="Proteomes" id="UP001249851"/>
    </source>
</evidence>
<reference evidence="1" key="1">
    <citation type="journal article" date="2023" name="G3 (Bethesda)">
        <title>Whole genome assembly and annotation of the endangered Caribbean coral Acropora cervicornis.</title>
        <authorList>
            <person name="Selwyn J.D."/>
            <person name="Vollmer S.V."/>
        </authorList>
    </citation>
    <scope>NUCLEOTIDE SEQUENCE</scope>
    <source>
        <strain evidence="1">K2</strain>
    </source>
</reference>
<name>A0AAD9V0L1_ACRCE</name>
<comment type="caution">
    <text evidence="1">The sequence shown here is derived from an EMBL/GenBank/DDBJ whole genome shotgun (WGS) entry which is preliminary data.</text>
</comment>
<dbReference type="Proteomes" id="UP001249851">
    <property type="component" value="Unassembled WGS sequence"/>
</dbReference>
<accession>A0AAD9V0L1</accession>
<dbReference type="AlphaFoldDB" id="A0AAD9V0L1"/>
<keyword evidence="2" id="KW-1185">Reference proteome</keyword>
<organism evidence="1 2">
    <name type="scientific">Acropora cervicornis</name>
    <name type="common">Staghorn coral</name>
    <dbReference type="NCBI Taxonomy" id="6130"/>
    <lineage>
        <taxon>Eukaryota</taxon>
        <taxon>Metazoa</taxon>
        <taxon>Cnidaria</taxon>
        <taxon>Anthozoa</taxon>
        <taxon>Hexacorallia</taxon>
        <taxon>Scleractinia</taxon>
        <taxon>Astrocoeniina</taxon>
        <taxon>Acroporidae</taxon>
        <taxon>Acropora</taxon>
    </lineage>
</organism>
<reference evidence="1" key="2">
    <citation type="journal article" date="2023" name="Science">
        <title>Genomic signatures of disease resistance in endangered staghorn corals.</title>
        <authorList>
            <person name="Vollmer S.V."/>
            <person name="Selwyn J.D."/>
            <person name="Despard B.A."/>
            <person name="Roesel C.L."/>
        </authorList>
    </citation>
    <scope>NUCLEOTIDE SEQUENCE</scope>
    <source>
        <strain evidence="1">K2</strain>
    </source>
</reference>
<proteinExistence type="predicted"/>
<sequence>MNLTETASTLLTDGQHGIALHNILNKVQQSQVVLGCLCPHCPTKGCTPRRMLFLGAFLLPFLSSCLSEDFWDRRDPRCALHRQRTRKGYWNTHVMGLAYSWIDRFGHDSTYDVRLVYNTEIRELLRVGCYDYDKVKKTEEYRCWPRGFFCDALEVTKITVDNHDMKKGYVCHHWYDWFKAPGGRQPSDVRDEEINWISKMRWSDVRLLYFAKRDLKELGNNMFDRIFYYIENNNINSLQLVFDHYKSTGTMDLLRRECKFMKRDDNEMACKLVIVFDRLAELMVDNMDIPWDMKGPPPRTRGELSMFFLLQPKVYGIMNIALKARNKTLSHRLMTMFQSLYDNVLNQDGDKIKGHFGKFGSIYANLERDCADTYESDFKQLTCYLAETFARMGTLGDALGTDYSNWRSDRSQSMRAVVLVWLLLTPKGNFYVKTVALIRAESVKELLKIMYDKIHENDLNGLQDIANLIPNENQMGLTSRDECTPTFGKISKSMKCGFKIVMESLMVLLGQYSSKIRSKKRLDLTVDHKTRLTQFQISSIKGAVENTKLELQSSLEKFTGEMKKYFDASMGNSFTSLRKYFRQVATFDAEIAKADTIFITGKLNEFEQTAGNLQQKLSYDTSKLQVVGTLIKSIDATFMWFKAVGSGISAFIGILGGDFSGFADTADRIDAAARAALEAVKGVAIREQIDIATASFTKIAKGFEKNQVHLENTKKIIDKLETVETSGDEFKKIQKDFLRSYNDYTPQVSEAQIAELDAAWNAVVDNLENLVDSVEAKEAIAAATYIFVRNHIFKLKIAVPQLAQTLSNRFDYQFELMDSLTATMRAHTSMQAANGLTQGFEDLERQLADSAEAQLALEQMALSTYIISQFHLLLILSQYCNYMTYVNAGVESYQCTNALSTMDTNHIDEALSYNPPSCDVVKVDLKIPTSDSGKADNINLNLLNSGESVTFQIPNFEWLKLNGDISSCDRDSALFVKLFEIYAITNESYGLRSNQRVEVTPTGSAPIYAVPGQVKYELMPRSRTRYVFEYKEYYRGNCDPEKNPYLVCSPGPKGICVKSRGELNNNLGAYPSIYSPWIIKIDPKIDNAPQPADQTKLYLQAELQLCRKKIDANIVSSQERKCSFKRTKKHNHHAYRDSDVQACPVGKYFNQESGLFAACSADSTPQHYGYYCEVNPSEGS</sequence>
<dbReference type="EMBL" id="JARQWQ010000056">
    <property type="protein sequence ID" value="KAK2556385.1"/>
    <property type="molecule type" value="Genomic_DNA"/>
</dbReference>
<protein>
    <submittedName>
        <fullName evidence="1">Uncharacterized protein</fullName>
    </submittedName>
</protein>
<evidence type="ECO:0000313" key="1">
    <source>
        <dbReference type="EMBL" id="KAK2556385.1"/>
    </source>
</evidence>